<comment type="similarity">
    <text evidence="3">Belongs to the SRP19 family.</text>
</comment>
<evidence type="ECO:0000256" key="9">
    <source>
        <dbReference type="ARBA" id="ARBA00045518"/>
    </source>
</evidence>
<dbReference type="InterPro" id="IPR036521">
    <property type="entry name" value="SRP19-like_sf"/>
</dbReference>
<dbReference type="GO" id="GO:0005786">
    <property type="term" value="C:signal recognition particle, endoplasmic reticulum targeting"/>
    <property type="evidence" value="ECO:0007669"/>
    <property type="project" value="UniProtKB-KW"/>
</dbReference>
<evidence type="ECO:0000256" key="1">
    <source>
        <dbReference type="ARBA" id="ARBA00004496"/>
    </source>
</evidence>
<evidence type="ECO:0000256" key="4">
    <source>
        <dbReference type="ARBA" id="ARBA00022490"/>
    </source>
</evidence>
<dbReference type="GO" id="GO:0008312">
    <property type="term" value="F:7S RNA binding"/>
    <property type="evidence" value="ECO:0007669"/>
    <property type="project" value="InterPro"/>
</dbReference>
<dbReference type="Pfam" id="PF01922">
    <property type="entry name" value="SRP19"/>
    <property type="match status" value="1"/>
</dbReference>
<dbReference type="AlphaFoldDB" id="A0AAN8PXB5"/>
<evidence type="ECO:0000256" key="5">
    <source>
        <dbReference type="ARBA" id="ARBA00022884"/>
    </source>
</evidence>
<comment type="function">
    <text evidence="9">Component of the signal recognition particle (SRP) complex, a ribonucleoprotein complex that mediates the cotranslational targeting of secretory and membrane proteins to the endoplasmic reticulum (ER). Binds directly to 7SL RNA. Mediates binding of SRP54 to the SRP complex.</text>
</comment>
<organism evidence="11 12">
    <name type="scientific">Patella caerulea</name>
    <name type="common">Rayed Mediterranean limpet</name>
    <dbReference type="NCBI Taxonomy" id="87958"/>
    <lineage>
        <taxon>Eukaryota</taxon>
        <taxon>Metazoa</taxon>
        <taxon>Spiralia</taxon>
        <taxon>Lophotrochozoa</taxon>
        <taxon>Mollusca</taxon>
        <taxon>Gastropoda</taxon>
        <taxon>Patellogastropoda</taxon>
        <taxon>Patelloidea</taxon>
        <taxon>Patellidae</taxon>
        <taxon>Patella</taxon>
    </lineage>
</organism>
<evidence type="ECO:0000256" key="3">
    <source>
        <dbReference type="ARBA" id="ARBA00008910"/>
    </source>
</evidence>
<keyword evidence="4" id="KW-0963">Cytoplasm</keyword>
<dbReference type="EMBL" id="JAZGQO010000009">
    <property type="protein sequence ID" value="KAK6178500.1"/>
    <property type="molecule type" value="Genomic_DNA"/>
</dbReference>
<dbReference type="Proteomes" id="UP001347796">
    <property type="component" value="Unassembled WGS sequence"/>
</dbReference>
<reference evidence="11 12" key="1">
    <citation type="submission" date="2024-01" db="EMBL/GenBank/DDBJ databases">
        <title>The genome of the rayed Mediterranean limpet Patella caerulea (Linnaeus, 1758).</title>
        <authorList>
            <person name="Anh-Thu Weber A."/>
            <person name="Halstead-Nussloch G."/>
        </authorList>
    </citation>
    <scope>NUCLEOTIDE SEQUENCE [LARGE SCALE GENOMIC DNA]</scope>
    <source>
        <strain evidence="11">AATW-2023a</strain>
        <tissue evidence="11">Whole specimen</tissue>
    </source>
</reference>
<keyword evidence="5" id="KW-0694">RNA-binding</keyword>
<evidence type="ECO:0000256" key="10">
    <source>
        <dbReference type="SAM" id="MobiDB-lite"/>
    </source>
</evidence>
<evidence type="ECO:0000256" key="6">
    <source>
        <dbReference type="ARBA" id="ARBA00023135"/>
    </source>
</evidence>
<dbReference type="InterPro" id="IPR002778">
    <property type="entry name" value="Signal_recog_particle_SRP19"/>
</dbReference>
<keyword evidence="7" id="KW-0539">Nucleus</keyword>
<evidence type="ECO:0008006" key="13">
    <source>
        <dbReference type="Google" id="ProtNLM"/>
    </source>
</evidence>
<keyword evidence="6" id="KW-0733">Signal recognition particle</keyword>
<accession>A0AAN8PXB5</accession>
<sequence>MAGQTAVPQTARAWNPDFTHADRERWICIYPTYINSKRTVQEGRRVPCSKAVDNPTYSEIKDVCAAAGLTLGVENKVYPRELDHRDPKCRGRIRIQLKNEDGSIMHEKFPTRKSVLFYLAETIPKLKSRQSSSQASSQQQPAKNQKRKGKKGR</sequence>
<dbReference type="GO" id="GO:0006617">
    <property type="term" value="P:SRP-dependent cotranslational protein targeting to membrane, signal sequence recognition"/>
    <property type="evidence" value="ECO:0007669"/>
    <property type="project" value="TreeGrafter"/>
</dbReference>
<protein>
    <recommendedName>
        <fullName evidence="13">Signal recognition particle 19 kDa protein</fullName>
    </recommendedName>
</protein>
<dbReference type="PANTHER" id="PTHR17453:SF0">
    <property type="entry name" value="SIGNAL RECOGNITION PARTICLE 19 KDA PROTEIN"/>
    <property type="match status" value="1"/>
</dbReference>
<feature type="region of interest" description="Disordered" evidence="10">
    <location>
        <begin position="126"/>
        <end position="153"/>
    </location>
</feature>
<feature type="compositionally biased region" description="Low complexity" evidence="10">
    <location>
        <begin position="130"/>
        <end position="140"/>
    </location>
</feature>
<comment type="caution">
    <text evidence="11">The sequence shown here is derived from an EMBL/GenBank/DDBJ whole genome shotgun (WGS) entry which is preliminary data.</text>
</comment>
<dbReference type="FunFam" id="3.30.56.30:FF:000002">
    <property type="entry name" value="Signal recognition particle 19kDa"/>
    <property type="match status" value="1"/>
</dbReference>
<comment type="subcellular location">
    <subcellularLocation>
        <location evidence="1">Cytoplasm</location>
    </subcellularLocation>
    <subcellularLocation>
        <location evidence="2">Nucleus</location>
        <location evidence="2">Nucleolus</location>
    </subcellularLocation>
</comment>
<evidence type="ECO:0000313" key="12">
    <source>
        <dbReference type="Proteomes" id="UP001347796"/>
    </source>
</evidence>
<feature type="compositionally biased region" description="Basic residues" evidence="10">
    <location>
        <begin position="144"/>
        <end position="153"/>
    </location>
</feature>
<name>A0AAN8PXB5_PATCE</name>
<evidence type="ECO:0000256" key="2">
    <source>
        <dbReference type="ARBA" id="ARBA00004604"/>
    </source>
</evidence>
<proteinExistence type="inferred from homology"/>
<dbReference type="PANTHER" id="PTHR17453">
    <property type="entry name" value="SIGNAL RECOGNITION PARTICLE 19 KD PROTEIN"/>
    <property type="match status" value="1"/>
</dbReference>
<evidence type="ECO:0000256" key="8">
    <source>
        <dbReference type="ARBA" id="ARBA00023274"/>
    </source>
</evidence>
<keyword evidence="12" id="KW-1185">Reference proteome</keyword>
<keyword evidence="8" id="KW-0687">Ribonucleoprotein</keyword>
<dbReference type="Gene3D" id="3.30.56.30">
    <property type="entry name" value="Signal recognition particle, SRP19-like subunit"/>
    <property type="match status" value="1"/>
</dbReference>
<evidence type="ECO:0000256" key="7">
    <source>
        <dbReference type="ARBA" id="ARBA00023242"/>
    </source>
</evidence>
<gene>
    <name evidence="11" type="ORF">SNE40_013283</name>
</gene>
<evidence type="ECO:0000313" key="11">
    <source>
        <dbReference type="EMBL" id="KAK6178500.1"/>
    </source>
</evidence>
<dbReference type="GO" id="GO:0005730">
    <property type="term" value="C:nucleolus"/>
    <property type="evidence" value="ECO:0007669"/>
    <property type="project" value="UniProtKB-SubCell"/>
</dbReference>
<dbReference type="SUPFAM" id="SSF69695">
    <property type="entry name" value="SRP19"/>
    <property type="match status" value="1"/>
</dbReference>